<evidence type="ECO:0000256" key="2">
    <source>
        <dbReference type="ARBA" id="ARBA00023002"/>
    </source>
</evidence>
<dbReference type="Gene3D" id="3.40.50.720">
    <property type="entry name" value="NAD(P)-binding Rossmann-like Domain"/>
    <property type="match status" value="1"/>
</dbReference>
<keyword evidence="2" id="KW-0560">Oxidoreductase</keyword>
<dbReference type="OrthoDB" id="9792003at2"/>
<dbReference type="NCBIfam" id="NF005065">
    <property type="entry name" value="PRK06482.1"/>
    <property type="match status" value="1"/>
</dbReference>
<proteinExistence type="inferred from homology"/>
<reference evidence="4 5" key="1">
    <citation type="submission" date="2016-10" db="EMBL/GenBank/DDBJ databases">
        <authorList>
            <person name="de Groot N.N."/>
        </authorList>
    </citation>
    <scope>NUCLEOTIDE SEQUENCE [LARGE SCALE GENOMIC DNA]</scope>
    <source>
        <strain evidence="4 5">MON 2.2</strain>
    </source>
</reference>
<accession>A0A1G6RWK5</accession>
<evidence type="ECO:0000256" key="3">
    <source>
        <dbReference type="RuleBase" id="RU000363"/>
    </source>
</evidence>
<dbReference type="PRINTS" id="PR00081">
    <property type="entry name" value="GDHRDH"/>
</dbReference>
<dbReference type="PANTHER" id="PTHR43976:SF16">
    <property type="entry name" value="SHORT-CHAIN DEHYDROGENASE_REDUCTASE FAMILY PROTEIN"/>
    <property type="match status" value="1"/>
</dbReference>
<dbReference type="PANTHER" id="PTHR43976">
    <property type="entry name" value="SHORT CHAIN DEHYDROGENASE"/>
    <property type="match status" value="1"/>
</dbReference>
<dbReference type="PRINTS" id="PR00080">
    <property type="entry name" value="SDRFAMILY"/>
</dbReference>
<evidence type="ECO:0000313" key="4">
    <source>
        <dbReference type="EMBL" id="SDD08969.1"/>
    </source>
</evidence>
<dbReference type="RefSeq" id="WP_090589656.1">
    <property type="nucleotide sequence ID" value="NZ_LT629688.1"/>
</dbReference>
<evidence type="ECO:0000256" key="1">
    <source>
        <dbReference type="ARBA" id="ARBA00006484"/>
    </source>
</evidence>
<dbReference type="CDD" id="cd05374">
    <property type="entry name" value="17beta-HSD-like_SDR_c"/>
    <property type="match status" value="1"/>
</dbReference>
<dbReference type="SUPFAM" id="SSF51735">
    <property type="entry name" value="NAD(P)-binding Rossmann-fold domains"/>
    <property type="match status" value="1"/>
</dbReference>
<dbReference type="InterPro" id="IPR002347">
    <property type="entry name" value="SDR_fam"/>
</dbReference>
<dbReference type="Pfam" id="PF00106">
    <property type="entry name" value="adh_short"/>
    <property type="match status" value="1"/>
</dbReference>
<dbReference type="AlphaFoldDB" id="A0A1G6RWK5"/>
<dbReference type="EMBL" id="LT629688">
    <property type="protein sequence ID" value="SDD08969.1"/>
    <property type="molecule type" value="Genomic_DNA"/>
</dbReference>
<name>A0A1G6RWK5_9ACTN</name>
<sequence>MSTTWFITGTSTGFGRLLTEALLARGDRVAATLRRPEALDDLRAEHGDRLWVASLDVTDREQVHRVVTSAFDDLGRIDVVVNNAGYGVFASVEEASDEQIRQVVDTNLLGSIDVIRAALPRLRAQGDGRILQVSTAGGQTTYPNFSYYHASKWGVEGFCQTLAAEVAPFGIAVTIVEPGATPTSFGSSLATAPTMPEYEHTPAGDVRRALASGAFPLPSDPARIVGAMIDLVDGDATPLRLPLGPDTYADVRAALVARLAEHDAHRDVALSVASDEHLAASA</sequence>
<dbReference type="GO" id="GO:0016491">
    <property type="term" value="F:oxidoreductase activity"/>
    <property type="evidence" value="ECO:0007669"/>
    <property type="project" value="UniProtKB-KW"/>
</dbReference>
<dbReference type="STRING" id="675864.SAMN04489747_0140"/>
<comment type="similarity">
    <text evidence="1 3">Belongs to the short-chain dehydrogenases/reductases (SDR) family.</text>
</comment>
<dbReference type="InterPro" id="IPR051911">
    <property type="entry name" value="SDR_oxidoreductase"/>
</dbReference>
<keyword evidence="5" id="KW-1185">Reference proteome</keyword>
<gene>
    <name evidence="4" type="ORF">SAMN04489747_0140</name>
</gene>
<evidence type="ECO:0000313" key="5">
    <source>
        <dbReference type="Proteomes" id="UP000198546"/>
    </source>
</evidence>
<dbReference type="Proteomes" id="UP000198546">
    <property type="component" value="Chromosome i"/>
</dbReference>
<organism evidence="4 5">
    <name type="scientific">Auraticoccus monumenti</name>
    <dbReference type="NCBI Taxonomy" id="675864"/>
    <lineage>
        <taxon>Bacteria</taxon>
        <taxon>Bacillati</taxon>
        <taxon>Actinomycetota</taxon>
        <taxon>Actinomycetes</taxon>
        <taxon>Propionibacteriales</taxon>
        <taxon>Propionibacteriaceae</taxon>
        <taxon>Auraticoccus</taxon>
    </lineage>
</organism>
<dbReference type="InterPro" id="IPR036291">
    <property type="entry name" value="NAD(P)-bd_dom_sf"/>
</dbReference>
<protein>
    <submittedName>
        <fullName evidence="4">NADP-dependent 3-hydroxy acid dehydrogenase YdfG</fullName>
    </submittedName>
</protein>